<dbReference type="AlphaFoldDB" id="A0A166XGF3"/>
<evidence type="ECO:0008006" key="3">
    <source>
        <dbReference type="Google" id="ProtNLM"/>
    </source>
</evidence>
<accession>A0A166XGF3</accession>
<dbReference type="EMBL" id="AUYB01000096">
    <property type="protein sequence ID" value="KZN40289.1"/>
    <property type="molecule type" value="Genomic_DNA"/>
</dbReference>
<dbReference type="NCBIfam" id="TIGR02450">
    <property type="entry name" value="TIGR02450 family Trp-rich protein"/>
    <property type="match status" value="1"/>
</dbReference>
<proteinExistence type="predicted"/>
<organism evidence="1 2">
    <name type="scientific">Pseudoalteromonas luteoviolacea DSM 6061</name>
    <dbReference type="NCBI Taxonomy" id="1365250"/>
    <lineage>
        <taxon>Bacteria</taxon>
        <taxon>Pseudomonadati</taxon>
        <taxon>Pseudomonadota</taxon>
        <taxon>Gammaproteobacteria</taxon>
        <taxon>Alteromonadales</taxon>
        <taxon>Pseudoalteromonadaceae</taxon>
        <taxon>Pseudoalteromonas</taxon>
    </lineage>
</organism>
<protein>
    <recommendedName>
        <fullName evidence="3">TIGR02450 family Trp-rich protein</fullName>
    </recommendedName>
</protein>
<evidence type="ECO:0000313" key="1">
    <source>
        <dbReference type="EMBL" id="KZN40289.1"/>
    </source>
</evidence>
<sequence>MQHAITPKKLLNSKWTSVSPAHKEKHFIVTSVEFDEDGRVIECIIEAVMTNREQDINWRELKDPKMWKMGWK</sequence>
<dbReference type="Pfam" id="PF09493">
    <property type="entry name" value="DUF2389"/>
    <property type="match status" value="1"/>
</dbReference>
<dbReference type="PATRIC" id="fig|1365250.3.peg.1740"/>
<comment type="caution">
    <text evidence="1">The sequence shown here is derived from an EMBL/GenBank/DDBJ whole genome shotgun (WGS) entry which is preliminary data.</text>
</comment>
<dbReference type="STRING" id="43657.S4054249_20415"/>
<name>A0A166XGF3_9GAMM</name>
<dbReference type="Proteomes" id="UP000076643">
    <property type="component" value="Unassembled WGS sequence"/>
</dbReference>
<dbReference type="GeneID" id="57364077"/>
<dbReference type="InterPro" id="IPR012663">
    <property type="entry name" value="CHP02450_Tryp"/>
</dbReference>
<reference evidence="1 2" key="1">
    <citation type="submission" date="2013-07" db="EMBL/GenBank/DDBJ databases">
        <title>Comparative Genomic and Metabolomic Analysis of Twelve Strains of Pseudoalteromonas luteoviolacea.</title>
        <authorList>
            <person name="Vynne N.G."/>
            <person name="Mansson M."/>
            <person name="Gram L."/>
        </authorList>
    </citation>
    <scope>NUCLEOTIDE SEQUENCE [LARGE SCALE GENOMIC DNA]</scope>
    <source>
        <strain evidence="1 2">DSM 6061</strain>
    </source>
</reference>
<evidence type="ECO:0000313" key="2">
    <source>
        <dbReference type="Proteomes" id="UP000076643"/>
    </source>
</evidence>
<dbReference type="RefSeq" id="WP_063365030.1">
    <property type="nucleotide sequence ID" value="NZ_AQHB01000037.1"/>
</dbReference>
<keyword evidence="2" id="KW-1185">Reference proteome</keyword>
<gene>
    <name evidence="1" type="ORF">N475_12550</name>
</gene>